<dbReference type="PANTHER" id="PTHR33619:SF3">
    <property type="entry name" value="POLYSACCHARIDE EXPORT PROTEIN GFCE-RELATED"/>
    <property type="match status" value="1"/>
</dbReference>
<dbReference type="RefSeq" id="WP_380885875.1">
    <property type="nucleotide sequence ID" value="NZ_JBHUDY010000001.1"/>
</dbReference>
<feature type="domain" description="Soluble ligand binding" evidence="4">
    <location>
        <begin position="218"/>
        <end position="265"/>
    </location>
</feature>
<evidence type="ECO:0000256" key="1">
    <source>
        <dbReference type="ARBA" id="ARBA00022729"/>
    </source>
</evidence>
<keyword evidence="6" id="KW-1185">Reference proteome</keyword>
<evidence type="ECO:0000256" key="2">
    <source>
        <dbReference type="SAM" id="MobiDB-lite"/>
    </source>
</evidence>
<dbReference type="InterPro" id="IPR049712">
    <property type="entry name" value="Poly_export"/>
</dbReference>
<protein>
    <submittedName>
        <fullName evidence="5">Polysaccharide biosynthesis/export family protein</fullName>
    </submittedName>
</protein>
<dbReference type="InterPro" id="IPR003715">
    <property type="entry name" value="Poly_export_N"/>
</dbReference>
<evidence type="ECO:0000313" key="5">
    <source>
        <dbReference type="EMBL" id="MFD1610314.1"/>
    </source>
</evidence>
<proteinExistence type="predicted"/>
<sequence>MLLFFAAAASAQVRAPAPTGLPPQMQAQIQAQAQGRAPVQPARPPAGETKAQKDLEAGYVLGPDDVVEISVLGQQEFTTRARVKANGTIQLPFIGEQKIEGETALTLAPKIAEKLRAGGYYAKPVVNVEVSGFASRYVVLLGAVNQAGLQPVDRDYRLSEIIARAGGMRADGADFVTLTRANGEQHNYPFEKLASGGPNDDPMVRPGDKIYVPEADLYYIYGQINQPGAFPLRGDMTVRNVIAKSGGVGPSGSIKRIKLFRDGQEQKVNLDMKVKAGDVFFIGERLF</sequence>
<dbReference type="Proteomes" id="UP001597115">
    <property type="component" value="Unassembled WGS sequence"/>
</dbReference>
<feature type="compositionally biased region" description="Low complexity" evidence="2">
    <location>
        <begin position="24"/>
        <end position="34"/>
    </location>
</feature>
<feature type="domain" description="Soluble ligand binding" evidence="4">
    <location>
        <begin position="138"/>
        <end position="184"/>
    </location>
</feature>
<dbReference type="PANTHER" id="PTHR33619">
    <property type="entry name" value="POLYSACCHARIDE EXPORT PROTEIN GFCE-RELATED"/>
    <property type="match status" value="1"/>
</dbReference>
<evidence type="ECO:0000259" key="4">
    <source>
        <dbReference type="Pfam" id="PF10531"/>
    </source>
</evidence>
<dbReference type="EMBL" id="JBHUDY010000001">
    <property type="protein sequence ID" value="MFD1610314.1"/>
    <property type="molecule type" value="Genomic_DNA"/>
</dbReference>
<comment type="caution">
    <text evidence="5">The sequence shown here is derived from an EMBL/GenBank/DDBJ whole genome shotgun (WGS) entry which is preliminary data.</text>
</comment>
<name>A0ABW4HXH6_9SPHN</name>
<reference evidence="6" key="1">
    <citation type="journal article" date="2019" name="Int. J. Syst. Evol. Microbiol.">
        <title>The Global Catalogue of Microorganisms (GCM) 10K type strain sequencing project: providing services to taxonomists for standard genome sequencing and annotation.</title>
        <authorList>
            <consortium name="The Broad Institute Genomics Platform"/>
            <consortium name="The Broad Institute Genome Sequencing Center for Infectious Disease"/>
            <person name="Wu L."/>
            <person name="Ma J."/>
        </authorList>
    </citation>
    <scope>NUCLEOTIDE SEQUENCE [LARGE SCALE GENOMIC DNA]</scope>
    <source>
        <strain evidence="6">CGMCC 1.16275</strain>
    </source>
</reference>
<evidence type="ECO:0000259" key="3">
    <source>
        <dbReference type="Pfam" id="PF02563"/>
    </source>
</evidence>
<feature type="region of interest" description="Disordered" evidence="2">
    <location>
        <begin position="19"/>
        <end position="48"/>
    </location>
</feature>
<accession>A0ABW4HXH6</accession>
<feature type="domain" description="Polysaccharide export protein N-terminal" evidence="3">
    <location>
        <begin position="57"/>
        <end position="130"/>
    </location>
</feature>
<dbReference type="InterPro" id="IPR019554">
    <property type="entry name" value="Soluble_ligand-bd"/>
</dbReference>
<dbReference type="Pfam" id="PF02563">
    <property type="entry name" value="Poly_export"/>
    <property type="match status" value="1"/>
</dbReference>
<organism evidence="5 6">
    <name type="scientific">Sphingomonas tabacisoli</name>
    <dbReference type="NCBI Taxonomy" id="2249466"/>
    <lineage>
        <taxon>Bacteria</taxon>
        <taxon>Pseudomonadati</taxon>
        <taxon>Pseudomonadota</taxon>
        <taxon>Alphaproteobacteria</taxon>
        <taxon>Sphingomonadales</taxon>
        <taxon>Sphingomonadaceae</taxon>
        <taxon>Sphingomonas</taxon>
    </lineage>
</organism>
<keyword evidence="1" id="KW-0732">Signal</keyword>
<dbReference type="Pfam" id="PF10531">
    <property type="entry name" value="SLBB"/>
    <property type="match status" value="2"/>
</dbReference>
<gene>
    <name evidence="5" type="ORF">ACFSCW_00705</name>
</gene>
<evidence type="ECO:0000313" key="6">
    <source>
        <dbReference type="Proteomes" id="UP001597115"/>
    </source>
</evidence>
<dbReference type="Gene3D" id="3.10.560.10">
    <property type="entry name" value="Outer membrane lipoprotein wza domain like"/>
    <property type="match status" value="2"/>
</dbReference>